<sequence length="60" mass="6836">MFEVFALLARNPRLGRPAEAIAPGVRRHEYRSHVILYEEMPDGVLILAVVHGRSVRRLSL</sequence>
<dbReference type="InterPro" id="IPR007712">
    <property type="entry name" value="RelE/ParE_toxin"/>
</dbReference>
<dbReference type="InterPro" id="IPR035093">
    <property type="entry name" value="RelE/ParE_toxin_dom_sf"/>
</dbReference>
<dbReference type="Pfam" id="PF05016">
    <property type="entry name" value="ParE_toxin"/>
    <property type="match status" value="1"/>
</dbReference>
<reference evidence="2" key="1">
    <citation type="submission" date="2022-01" db="EMBL/GenBank/DDBJ databases">
        <title>Jiella avicenniae sp. nov., a novel endophytic bacterium isolated from bark of Avicennia marina.</title>
        <authorList>
            <person name="Tuo L."/>
        </authorList>
    </citation>
    <scope>NUCLEOTIDE SEQUENCE</scope>
    <source>
        <strain evidence="2">CBK1P-4</strain>
    </source>
</reference>
<accession>A0A9X1P5U5</accession>
<comment type="caution">
    <text evidence="2">The sequence shown here is derived from an EMBL/GenBank/DDBJ whole genome shotgun (WGS) entry which is preliminary data.</text>
</comment>
<dbReference type="EMBL" id="JAJUWU010000024">
    <property type="protein sequence ID" value="MCE7030379.1"/>
    <property type="molecule type" value="Genomic_DNA"/>
</dbReference>
<evidence type="ECO:0000256" key="1">
    <source>
        <dbReference type="ARBA" id="ARBA00022649"/>
    </source>
</evidence>
<gene>
    <name evidence="2" type="ORF">LZD57_20530</name>
</gene>
<dbReference type="RefSeq" id="WP_233721455.1">
    <property type="nucleotide sequence ID" value="NZ_JAJUWU010000024.1"/>
</dbReference>
<dbReference type="AlphaFoldDB" id="A0A9X1P5U5"/>
<keyword evidence="1" id="KW-1277">Toxin-antitoxin system</keyword>
<evidence type="ECO:0000313" key="2">
    <source>
        <dbReference type="EMBL" id="MCE7030379.1"/>
    </source>
</evidence>
<organism evidence="2 3">
    <name type="scientific">Jiella avicenniae</name>
    <dbReference type="NCBI Taxonomy" id="2907202"/>
    <lineage>
        <taxon>Bacteria</taxon>
        <taxon>Pseudomonadati</taxon>
        <taxon>Pseudomonadota</taxon>
        <taxon>Alphaproteobacteria</taxon>
        <taxon>Hyphomicrobiales</taxon>
        <taxon>Aurantimonadaceae</taxon>
        <taxon>Jiella</taxon>
    </lineage>
</organism>
<name>A0A9X1P5U5_9HYPH</name>
<protein>
    <submittedName>
        <fullName evidence="2">Type II toxin-antitoxin system RelE/ParE family toxin</fullName>
    </submittedName>
</protein>
<proteinExistence type="predicted"/>
<dbReference type="Gene3D" id="3.30.2310.20">
    <property type="entry name" value="RelE-like"/>
    <property type="match status" value="1"/>
</dbReference>
<keyword evidence="3" id="KW-1185">Reference proteome</keyword>
<dbReference type="Proteomes" id="UP001139035">
    <property type="component" value="Unassembled WGS sequence"/>
</dbReference>
<evidence type="ECO:0000313" key="3">
    <source>
        <dbReference type="Proteomes" id="UP001139035"/>
    </source>
</evidence>